<feature type="compositionally biased region" description="Basic and acidic residues" evidence="4">
    <location>
        <begin position="144"/>
        <end position="153"/>
    </location>
</feature>
<dbReference type="AlphaFoldDB" id="A0A285USH4"/>
<evidence type="ECO:0000313" key="6">
    <source>
        <dbReference type="Proteomes" id="UP000219167"/>
    </source>
</evidence>
<dbReference type="RefSeq" id="WP_097141577.1">
    <property type="nucleotide sequence ID" value="NZ_OBQD01000013.1"/>
</dbReference>
<evidence type="ECO:0000256" key="3">
    <source>
        <dbReference type="PIRNR" id="PIRNR002070"/>
    </source>
</evidence>
<dbReference type="Pfam" id="PF00436">
    <property type="entry name" value="SSB"/>
    <property type="match status" value="1"/>
</dbReference>
<feature type="compositionally biased region" description="Polar residues" evidence="4">
    <location>
        <begin position="119"/>
        <end position="129"/>
    </location>
</feature>
<dbReference type="InterPro" id="IPR012340">
    <property type="entry name" value="NA-bd_OB-fold"/>
</dbReference>
<dbReference type="GO" id="GO:0006310">
    <property type="term" value="P:DNA recombination"/>
    <property type="evidence" value="ECO:0007669"/>
    <property type="project" value="UniProtKB-KW"/>
</dbReference>
<dbReference type="PROSITE" id="PS50935">
    <property type="entry name" value="SSB"/>
    <property type="match status" value="1"/>
</dbReference>
<reference evidence="5 6" key="1">
    <citation type="submission" date="2017-08" db="EMBL/GenBank/DDBJ databases">
        <authorList>
            <person name="de Groot N.N."/>
        </authorList>
    </citation>
    <scope>NUCLEOTIDE SEQUENCE [LARGE SCALE GENOMIC DNA]</scope>
    <source>
        <strain evidence="5 6">JC85</strain>
    </source>
</reference>
<gene>
    <name evidence="5" type="ORF">SAMN05892877_11334</name>
</gene>
<accession>A0A285USH4</accession>
<evidence type="ECO:0000256" key="1">
    <source>
        <dbReference type="ARBA" id="ARBA00023125"/>
    </source>
</evidence>
<feature type="region of interest" description="Disordered" evidence="4">
    <location>
        <begin position="118"/>
        <end position="153"/>
    </location>
</feature>
<sequence>MSTRFSGEGNIGSAPDYREFTSGNDEPRRLLRLNVYFDNPVPTRDGYEDRGGFWAPVELWNSEPDWAKLYQKGMRVLVEGRMLREEWEDAEENERVTFKVDARRIAILPYRIESIRLSPKQQEIDSQPQPAQPETRPKQAAGAREPKGAKAKE</sequence>
<evidence type="ECO:0000313" key="5">
    <source>
        <dbReference type="EMBL" id="SOC44647.1"/>
    </source>
</evidence>
<dbReference type="PIRSF" id="PIRSF002070">
    <property type="entry name" value="SSB"/>
    <property type="match status" value="1"/>
</dbReference>
<dbReference type="CDD" id="cd04496">
    <property type="entry name" value="SSB_OBF"/>
    <property type="match status" value="1"/>
</dbReference>
<dbReference type="InterPro" id="IPR000424">
    <property type="entry name" value="Primosome_PriB/ssb"/>
</dbReference>
<evidence type="ECO:0000256" key="4">
    <source>
        <dbReference type="SAM" id="MobiDB-lite"/>
    </source>
</evidence>
<organism evidence="5 6">
    <name type="scientific">Rhizobium subbaraonis</name>
    <dbReference type="NCBI Taxonomy" id="908946"/>
    <lineage>
        <taxon>Bacteria</taxon>
        <taxon>Pseudomonadati</taxon>
        <taxon>Pseudomonadota</taxon>
        <taxon>Alphaproteobacteria</taxon>
        <taxon>Hyphomicrobiales</taxon>
        <taxon>Rhizobiaceae</taxon>
        <taxon>Rhizobium/Agrobacterium group</taxon>
        <taxon>Rhizobium</taxon>
    </lineage>
</organism>
<dbReference type="Gene3D" id="2.40.50.140">
    <property type="entry name" value="Nucleic acid-binding proteins"/>
    <property type="match status" value="1"/>
</dbReference>
<keyword evidence="1 3" id="KW-0238">DNA-binding</keyword>
<dbReference type="GO" id="GO:0006260">
    <property type="term" value="P:DNA replication"/>
    <property type="evidence" value="ECO:0007669"/>
    <property type="project" value="InterPro"/>
</dbReference>
<feature type="region of interest" description="Disordered" evidence="4">
    <location>
        <begin position="1"/>
        <end position="24"/>
    </location>
</feature>
<keyword evidence="2" id="KW-0233">DNA recombination</keyword>
<protein>
    <recommendedName>
        <fullName evidence="3">Single-stranded DNA-binding protein</fullName>
    </recommendedName>
</protein>
<dbReference type="GO" id="GO:0003697">
    <property type="term" value="F:single-stranded DNA binding"/>
    <property type="evidence" value="ECO:0007669"/>
    <property type="project" value="InterPro"/>
</dbReference>
<dbReference type="EMBL" id="OBQD01000013">
    <property type="protein sequence ID" value="SOC44647.1"/>
    <property type="molecule type" value="Genomic_DNA"/>
</dbReference>
<keyword evidence="6" id="KW-1185">Reference proteome</keyword>
<dbReference type="OrthoDB" id="4427276at2"/>
<evidence type="ECO:0000256" key="2">
    <source>
        <dbReference type="ARBA" id="ARBA00023172"/>
    </source>
</evidence>
<dbReference type="InterPro" id="IPR011344">
    <property type="entry name" value="ssDNA-bd"/>
</dbReference>
<dbReference type="Proteomes" id="UP000219167">
    <property type="component" value="Unassembled WGS sequence"/>
</dbReference>
<proteinExistence type="predicted"/>
<dbReference type="SUPFAM" id="SSF50249">
    <property type="entry name" value="Nucleic acid-binding proteins"/>
    <property type="match status" value="1"/>
</dbReference>
<name>A0A285USH4_9HYPH</name>
<dbReference type="NCBIfam" id="NF006039">
    <property type="entry name" value="PRK08182.1"/>
    <property type="match status" value="1"/>
</dbReference>